<dbReference type="EMBL" id="OC923608">
    <property type="protein sequence ID" value="CAD7654957.1"/>
    <property type="molecule type" value="Genomic_DNA"/>
</dbReference>
<dbReference type="PROSITE" id="PS00639">
    <property type="entry name" value="THIOL_PROTEASE_HIS"/>
    <property type="match status" value="1"/>
</dbReference>
<dbReference type="GO" id="GO:0006508">
    <property type="term" value="P:proteolysis"/>
    <property type="evidence" value="ECO:0007669"/>
    <property type="project" value="UniProtKB-KW"/>
</dbReference>
<keyword evidence="7" id="KW-0732">Signal</keyword>
<evidence type="ECO:0000256" key="6">
    <source>
        <dbReference type="ARBA" id="ARBA00023157"/>
    </source>
</evidence>
<evidence type="ECO:0000256" key="7">
    <source>
        <dbReference type="SAM" id="SignalP"/>
    </source>
</evidence>
<feature type="chain" id="PRO_5036403839" description="Cathepsin L" evidence="7">
    <location>
        <begin position="19"/>
        <end position="336"/>
    </location>
</feature>
<name>A0A7R9QSC8_9ACAR</name>
<feature type="domain" description="Cathepsin propeptide inhibitor" evidence="9">
    <location>
        <begin position="35"/>
        <end position="95"/>
    </location>
</feature>
<dbReference type="InterPro" id="IPR013201">
    <property type="entry name" value="Prot_inhib_I29"/>
</dbReference>
<evidence type="ECO:0000256" key="5">
    <source>
        <dbReference type="ARBA" id="ARBA00023145"/>
    </source>
</evidence>
<dbReference type="InterPro" id="IPR025661">
    <property type="entry name" value="Pept_asp_AS"/>
</dbReference>
<dbReference type="AlphaFoldDB" id="A0A7R9QSC8"/>
<evidence type="ECO:0000256" key="1">
    <source>
        <dbReference type="ARBA" id="ARBA00008455"/>
    </source>
</evidence>
<dbReference type="PROSITE" id="PS00640">
    <property type="entry name" value="THIOL_PROTEASE_ASN"/>
    <property type="match status" value="1"/>
</dbReference>
<sequence length="336" mass="36679">MNPVVLLAYLAIVGINIAQGLNAHYKTDAALMREWEAFKTKHGKSYQNEHDENNRLNIFVENKRIVDEHNARAQNGLVGYTLGINKYSDLSADEFNKQMNGLIVPKGPLNGTRYAVPHGAVVGSEVDWRPHGLVTPVKDQGECGSCWAFSTTGALEGQHFKKSGQLVSLSEQNLVDCDRLYNKGCNGGLPIYAYVYIQLNGGIDQELAYPYEEQDSVCRFSRAAVGAQVTGAGIVQEGDEELLKAAVATVGPISVGINANYLKQYEGGVFDFPLCTADEINHAVLVVGYGTAPTGQEYWLVKNSWGTEWGIDGYVMMARNKDNQCGIASMATYPVV</sequence>
<dbReference type="EMBL" id="CAJPVJ010008783">
    <property type="protein sequence ID" value="CAG2172144.1"/>
    <property type="molecule type" value="Genomic_DNA"/>
</dbReference>
<evidence type="ECO:0000256" key="2">
    <source>
        <dbReference type="ARBA" id="ARBA00022670"/>
    </source>
</evidence>
<keyword evidence="4" id="KW-0788">Thiol protease</keyword>
<evidence type="ECO:0000256" key="3">
    <source>
        <dbReference type="ARBA" id="ARBA00022801"/>
    </source>
</evidence>
<organism evidence="10">
    <name type="scientific">Oppiella nova</name>
    <dbReference type="NCBI Taxonomy" id="334625"/>
    <lineage>
        <taxon>Eukaryota</taxon>
        <taxon>Metazoa</taxon>
        <taxon>Ecdysozoa</taxon>
        <taxon>Arthropoda</taxon>
        <taxon>Chelicerata</taxon>
        <taxon>Arachnida</taxon>
        <taxon>Acari</taxon>
        <taxon>Acariformes</taxon>
        <taxon>Sarcoptiformes</taxon>
        <taxon>Oribatida</taxon>
        <taxon>Brachypylina</taxon>
        <taxon>Oppioidea</taxon>
        <taxon>Oppiidae</taxon>
        <taxon>Oppiella</taxon>
    </lineage>
</organism>
<dbReference type="CDD" id="cd02248">
    <property type="entry name" value="Peptidase_C1A"/>
    <property type="match status" value="1"/>
</dbReference>
<dbReference type="InterPro" id="IPR013128">
    <property type="entry name" value="Peptidase_C1A"/>
</dbReference>
<dbReference type="PANTHER" id="PTHR12411">
    <property type="entry name" value="CYSTEINE PROTEASE FAMILY C1-RELATED"/>
    <property type="match status" value="1"/>
</dbReference>
<dbReference type="InterPro" id="IPR039417">
    <property type="entry name" value="Peptidase_C1A_papain-like"/>
</dbReference>
<dbReference type="GO" id="GO:0008234">
    <property type="term" value="F:cysteine-type peptidase activity"/>
    <property type="evidence" value="ECO:0007669"/>
    <property type="project" value="UniProtKB-KW"/>
</dbReference>
<keyword evidence="5" id="KW-0865">Zymogen</keyword>
<feature type="domain" description="Peptidase C1A papain C-terminal" evidence="8">
    <location>
        <begin position="122"/>
        <end position="335"/>
    </location>
</feature>
<keyword evidence="3" id="KW-0378">Hydrolase</keyword>
<evidence type="ECO:0000259" key="9">
    <source>
        <dbReference type="SMART" id="SM00848"/>
    </source>
</evidence>
<keyword evidence="6" id="KW-1015">Disulfide bond</keyword>
<dbReference type="InterPro" id="IPR000169">
    <property type="entry name" value="Pept_cys_AS"/>
</dbReference>
<dbReference type="InterPro" id="IPR000668">
    <property type="entry name" value="Peptidase_C1A_C"/>
</dbReference>
<dbReference type="SMART" id="SM00645">
    <property type="entry name" value="Pept_C1"/>
    <property type="match status" value="1"/>
</dbReference>
<evidence type="ECO:0000313" key="10">
    <source>
        <dbReference type="EMBL" id="CAD7654957.1"/>
    </source>
</evidence>
<dbReference type="PROSITE" id="PS00139">
    <property type="entry name" value="THIOL_PROTEASE_CYS"/>
    <property type="match status" value="1"/>
</dbReference>
<evidence type="ECO:0000256" key="4">
    <source>
        <dbReference type="ARBA" id="ARBA00022807"/>
    </source>
</evidence>
<feature type="signal peptide" evidence="7">
    <location>
        <begin position="1"/>
        <end position="18"/>
    </location>
</feature>
<reference evidence="10" key="1">
    <citation type="submission" date="2020-11" db="EMBL/GenBank/DDBJ databases">
        <authorList>
            <person name="Tran Van P."/>
        </authorList>
    </citation>
    <scope>NUCLEOTIDE SEQUENCE</scope>
</reference>
<dbReference type="OrthoDB" id="6419041at2759"/>
<comment type="similarity">
    <text evidence="1">Belongs to the peptidase C1 family.</text>
</comment>
<dbReference type="FunFam" id="3.90.70.10:FF:000006">
    <property type="entry name" value="Cathepsin S"/>
    <property type="match status" value="1"/>
</dbReference>
<dbReference type="InterPro" id="IPR038765">
    <property type="entry name" value="Papain-like_cys_pep_sf"/>
</dbReference>
<accession>A0A7R9QSC8</accession>
<evidence type="ECO:0000313" key="11">
    <source>
        <dbReference type="Proteomes" id="UP000728032"/>
    </source>
</evidence>
<dbReference type="Pfam" id="PF08246">
    <property type="entry name" value="Inhibitor_I29"/>
    <property type="match status" value="1"/>
</dbReference>
<protein>
    <recommendedName>
        <fullName evidence="12">Cathepsin L</fullName>
    </recommendedName>
</protein>
<dbReference type="Gene3D" id="3.90.70.10">
    <property type="entry name" value="Cysteine proteinases"/>
    <property type="match status" value="1"/>
</dbReference>
<dbReference type="Pfam" id="PF00112">
    <property type="entry name" value="Peptidase_C1"/>
    <property type="match status" value="1"/>
</dbReference>
<evidence type="ECO:0008006" key="12">
    <source>
        <dbReference type="Google" id="ProtNLM"/>
    </source>
</evidence>
<proteinExistence type="inferred from homology"/>
<evidence type="ECO:0000259" key="8">
    <source>
        <dbReference type="SMART" id="SM00645"/>
    </source>
</evidence>
<gene>
    <name evidence="10" type="ORF">ONB1V03_LOCUS11602</name>
</gene>
<dbReference type="Proteomes" id="UP000728032">
    <property type="component" value="Unassembled WGS sequence"/>
</dbReference>
<dbReference type="SMART" id="SM00848">
    <property type="entry name" value="Inhibitor_I29"/>
    <property type="match status" value="1"/>
</dbReference>
<dbReference type="SUPFAM" id="SSF54001">
    <property type="entry name" value="Cysteine proteinases"/>
    <property type="match status" value="1"/>
</dbReference>
<dbReference type="PRINTS" id="PR00705">
    <property type="entry name" value="PAPAIN"/>
</dbReference>
<keyword evidence="2" id="KW-0645">Protease</keyword>
<dbReference type="InterPro" id="IPR025660">
    <property type="entry name" value="Pept_his_AS"/>
</dbReference>
<keyword evidence="11" id="KW-1185">Reference proteome</keyword>